<evidence type="ECO:0000313" key="2">
    <source>
        <dbReference type="EMBL" id="GAA4884292.1"/>
    </source>
</evidence>
<name>A0ABP9EQ46_9FLAO</name>
<dbReference type="Pfam" id="PF14268">
    <property type="entry name" value="YoaP"/>
    <property type="match status" value="1"/>
</dbReference>
<organism evidence="2 3">
    <name type="scientific">Flaviramulus aquimarinus</name>
    <dbReference type="NCBI Taxonomy" id="1170456"/>
    <lineage>
        <taxon>Bacteria</taxon>
        <taxon>Pseudomonadati</taxon>
        <taxon>Bacteroidota</taxon>
        <taxon>Flavobacteriia</taxon>
        <taxon>Flavobacteriales</taxon>
        <taxon>Flavobacteriaceae</taxon>
        <taxon>Flaviramulus</taxon>
    </lineage>
</organism>
<proteinExistence type="predicted"/>
<evidence type="ECO:0000313" key="3">
    <source>
        <dbReference type="Proteomes" id="UP001500433"/>
    </source>
</evidence>
<comment type="caution">
    <text evidence="2">The sequence shown here is derived from an EMBL/GenBank/DDBJ whole genome shotgun (WGS) entry which is preliminary data.</text>
</comment>
<feature type="domain" description="YoaP-like" evidence="1">
    <location>
        <begin position="12"/>
        <end position="54"/>
    </location>
</feature>
<gene>
    <name evidence="2" type="ORF">GCM10023311_03320</name>
</gene>
<keyword evidence="3" id="KW-1185">Reference proteome</keyword>
<accession>A0ABP9EQ46</accession>
<dbReference type="Proteomes" id="UP001500433">
    <property type="component" value="Unassembled WGS sequence"/>
</dbReference>
<reference evidence="3" key="1">
    <citation type="journal article" date="2019" name="Int. J. Syst. Evol. Microbiol.">
        <title>The Global Catalogue of Microorganisms (GCM) 10K type strain sequencing project: providing services to taxonomists for standard genome sequencing and annotation.</title>
        <authorList>
            <consortium name="The Broad Institute Genomics Platform"/>
            <consortium name="The Broad Institute Genome Sequencing Center for Infectious Disease"/>
            <person name="Wu L."/>
            <person name="Ma J."/>
        </authorList>
    </citation>
    <scope>NUCLEOTIDE SEQUENCE [LARGE SCALE GENOMIC DNA]</scope>
    <source>
        <strain evidence="3">JCM 18274</strain>
    </source>
</reference>
<dbReference type="RefSeq" id="WP_345272226.1">
    <property type="nucleotide sequence ID" value="NZ_BAABJH010000001.1"/>
</dbReference>
<dbReference type="EMBL" id="BAABJH010000001">
    <property type="protein sequence ID" value="GAA4884292.1"/>
    <property type="molecule type" value="Genomic_DNA"/>
</dbReference>
<evidence type="ECO:0000259" key="1">
    <source>
        <dbReference type="Pfam" id="PF14268"/>
    </source>
</evidence>
<dbReference type="InterPro" id="IPR025685">
    <property type="entry name" value="YoaP-like_dom"/>
</dbReference>
<sequence length="62" mass="6841">MLNVAMNAGVDLKVTKIETAEEAKNAPSGFGVFNLLHDGKLLEDYYLSATRFKNIIKAELNL</sequence>
<protein>
    <recommendedName>
        <fullName evidence="1">YoaP-like domain-containing protein</fullName>
    </recommendedName>
</protein>